<keyword evidence="3" id="KW-1185">Reference proteome</keyword>
<feature type="region of interest" description="Disordered" evidence="1">
    <location>
        <begin position="241"/>
        <end position="268"/>
    </location>
</feature>
<dbReference type="InterPro" id="IPR033207">
    <property type="entry name" value="CCP110"/>
</dbReference>
<protein>
    <submittedName>
        <fullName evidence="2">Centriolar coiled coil protein 110kDa</fullName>
    </submittedName>
</protein>
<reference evidence="2 3" key="1">
    <citation type="submission" date="2023-09" db="EMBL/GenBank/DDBJ databases">
        <title>Nesidiocoris tenuis whole genome shotgun sequence.</title>
        <authorList>
            <person name="Shibata T."/>
            <person name="Shimoda M."/>
            <person name="Kobayashi T."/>
            <person name="Uehara T."/>
        </authorList>
    </citation>
    <scope>NUCLEOTIDE SEQUENCE [LARGE SCALE GENOMIC DNA]</scope>
    <source>
        <strain evidence="2 3">Japan</strain>
    </source>
</reference>
<evidence type="ECO:0000313" key="3">
    <source>
        <dbReference type="Proteomes" id="UP001307889"/>
    </source>
</evidence>
<feature type="compositionally biased region" description="Low complexity" evidence="1">
    <location>
        <begin position="334"/>
        <end position="344"/>
    </location>
</feature>
<name>A0ABN7B5G4_9HEMI</name>
<dbReference type="Proteomes" id="UP001307889">
    <property type="component" value="Chromosome 9"/>
</dbReference>
<feature type="compositionally biased region" description="Low complexity" evidence="1">
    <location>
        <begin position="496"/>
        <end position="510"/>
    </location>
</feature>
<evidence type="ECO:0000313" key="2">
    <source>
        <dbReference type="EMBL" id="BES98852.1"/>
    </source>
</evidence>
<dbReference type="Pfam" id="PF16025">
    <property type="entry name" value="CaM_bind"/>
    <property type="match status" value="1"/>
</dbReference>
<dbReference type="Pfam" id="PF00612">
    <property type="entry name" value="IQ"/>
    <property type="match status" value="1"/>
</dbReference>
<dbReference type="PANTHER" id="PTHR13594">
    <property type="entry name" value="CENTRIOLAR COILED-COIL PROTEIN OF 110 KDA"/>
    <property type="match status" value="1"/>
</dbReference>
<proteinExistence type="predicted"/>
<dbReference type="SMART" id="SM00015">
    <property type="entry name" value="IQ"/>
    <property type="match status" value="1"/>
</dbReference>
<feature type="compositionally biased region" description="Polar residues" evidence="1">
    <location>
        <begin position="180"/>
        <end position="193"/>
    </location>
</feature>
<sequence>MSGPFFKSMMKLRGVPMVPPLIKDSDRPALRKYREEAVKVEAALAEKRRKRQEELEARVLAVRSQEQSVGDLDDSVASNVDTAQVLNFIRQALKDSSHVEEVQQLQQAIFEELQKYRSPPSSAAIRRCDSMDTLHNIDDFSNAAASSYEVSPTKSFPSEKFPSPPRTHLNADGQRADENSPGSRLSILTSSPLESAGDLTEPRLSLNYSNRENSLSALGSKEFTSPTFDPTVPEIRDMENLQETSAPNEEMILDSPPRPLRRNSYTLESPSPSLLQYLKTLKIDDNAASKSQLDKSSKRNLNRVWSDVLSADGSTSTPINQSALSWKSLDKSDQSSSSEQENLSVIQNNNSDLNSTGVDNEKPEVAREASSKRKYSGNNNVSAVVEAAAAKIQAGVRGYLTRRLLKTGRIVELKNAIRDSLVTALQMHTETSVSKAELELHRRLAMQIESLCDEWHEIFFEYTPQQRMRLIAVDRNKSNNPKPKKPFLRRSKSKTSMESSATSLTSSTKSMPARPKSLPLMKPLHASAGQYKPWK</sequence>
<dbReference type="EMBL" id="AP028917">
    <property type="protein sequence ID" value="BES98852.1"/>
    <property type="molecule type" value="Genomic_DNA"/>
</dbReference>
<feature type="region of interest" description="Disordered" evidence="1">
    <location>
        <begin position="328"/>
        <end position="377"/>
    </location>
</feature>
<dbReference type="PROSITE" id="PS50096">
    <property type="entry name" value="IQ"/>
    <property type="match status" value="1"/>
</dbReference>
<feature type="region of interest" description="Disordered" evidence="1">
    <location>
        <begin position="151"/>
        <end position="205"/>
    </location>
</feature>
<feature type="compositionally biased region" description="Basic residues" evidence="1">
    <location>
        <begin position="482"/>
        <end position="493"/>
    </location>
</feature>
<feature type="region of interest" description="Disordered" evidence="1">
    <location>
        <begin position="474"/>
        <end position="535"/>
    </location>
</feature>
<evidence type="ECO:0000256" key="1">
    <source>
        <dbReference type="SAM" id="MobiDB-lite"/>
    </source>
</evidence>
<gene>
    <name evidence="2" type="ORF">NTJ_11668</name>
</gene>
<feature type="compositionally biased region" description="Polar residues" evidence="1">
    <location>
        <begin position="345"/>
        <end position="358"/>
    </location>
</feature>
<feature type="compositionally biased region" description="Low complexity" evidence="1">
    <location>
        <begin position="151"/>
        <end position="161"/>
    </location>
</feature>
<feature type="compositionally biased region" description="Basic and acidic residues" evidence="1">
    <location>
        <begin position="359"/>
        <end position="371"/>
    </location>
</feature>
<accession>A0ABN7B5G4</accession>
<organism evidence="2 3">
    <name type="scientific">Nesidiocoris tenuis</name>
    <dbReference type="NCBI Taxonomy" id="355587"/>
    <lineage>
        <taxon>Eukaryota</taxon>
        <taxon>Metazoa</taxon>
        <taxon>Ecdysozoa</taxon>
        <taxon>Arthropoda</taxon>
        <taxon>Hexapoda</taxon>
        <taxon>Insecta</taxon>
        <taxon>Pterygota</taxon>
        <taxon>Neoptera</taxon>
        <taxon>Paraneoptera</taxon>
        <taxon>Hemiptera</taxon>
        <taxon>Heteroptera</taxon>
        <taxon>Panheteroptera</taxon>
        <taxon>Cimicomorpha</taxon>
        <taxon>Miridae</taxon>
        <taxon>Dicyphina</taxon>
        <taxon>Nesidiocoris</taxon>
    </lineage>
</organism>
<dbReference type="InterPro" id="IPR000048">
    <property type="entry name" value="IQ_motif_EF-hand-BS"/>
</dbReference>
<dbReference type="PANTHER" id="PTHR13594:SF1">
    <property type="entry name" value="CENTRIOLAR COILED-COIL PROTEIN OF 110 KDA"/>
    <property type="match status" value="1"/>
</dbReference>